<dbReference type="EMBL" id="KB743111">
    <property type="protein sequence ID" value="EOB01194.1"/>
    <property type="molecule type" value="Genomic_DNA"/>
</dbReference>
<reference evidence="2" key="1">
    <citation type="journal article" date="2013" name="Nat. Genet.">
        <title>The duck genome and transcriptome provide insight into an avian influenza virus reservoir species.</title>
        <authorList>
            <person name="Huang Y."/>
            <person name="Li Y."/>
            <person name="Burt D.W."/>
            <person name="Chen H."/>
            <person name="Zhang Y."/>
            <person name="Qian W."/>
            <person name="Kim H."/>
            <person name="Gan S."/>
            <person name="Zhao Y."/>
            <person name="Li J."/>
            <person name="Yi K."/>
            <person name="Feng H."/>
            <person name="Zhu P."/>
            <person name="Li B."/>
            <person name="Liu Q."/>
            <person name="Fairley S."/>
            <person name="Magor K.E."/>
            <person name="Du Z."/>
            <person name="Hu X."/>
            <person name="Goodman L."/>
            <person name="Tafer H."/>
            <person name="Vignal A."/>
            <person name="Lee T."/>
            <person name="Kim K.W."/>
            <person name="Sheng Z."/>
            <person name="An Y."/>
            <person name="Searle S."/>
            <person name="Herrero J."/>
            <person name="Groenen M.A."/>
            <person name="Crooijmans R.P."/>
            <person name="Faraut T."/>
            <person name="Cai Q."/>
            <person name="Webster R.G."/>
            <person name="Aldridge J.R."/>
            <person name="Warren W.C."/>
            <person name="Bartschat S."/>
            <person name="Kehr S."/>
            <person name="Marz M."/>
            <person name="Stadler P.F."/>
            <person name="Smith J."/>
            <person name="Kraus R.H."/>
            <person name="Zhao Y."/>
            <person name="Ren L."/>
            <person name="Fei J."/>
            <person name="Morisson M."/>
            <person name="Kaiser P."/>
            <person name="Griffin D.K."/>
            <person name="Rao M."/>
            <person name="Pitel F."/>
            <person name="Wang J."/>
            <person name="Li N."/>
        </authorList>
    </citation>
    <scope>NUCLEOTIDE SEQUENCE [LARGE SCALE GENOMIC DNA]</scope>
</reference>
<accession>R0L6E1</accession>
<evidence type="ECO:0000313" key="2">
    <source>
        <dbReference type="Proteomes" id="UP000296049"/>
    </source>
</evidence>
<proteinExistence type="predicted"/>
<dbReference type="Proteomes" id="UP000296049">
    <property type="component" value="Unassembled WGS sequence"/>
</dbReference>
<organism evidence="1 2">
    <name type="scientific">Anas platyrhynchos</name>
    <name type="common">Mallard</name>
    <name type="synonym">Anas boschas</name>
    <dbReference type="NCBI Taxonomy" id="8839"/>
    <lineage>
        <taxon>Eukaryota</taxon>
        <taxon>Metazoa</taxon>
        <taxon>Chordata</taxon>
        <taxon>Craniata</taxon>
        <taxon>Vertebrata</taxon>
        <taxon>Euteleostomi</taxon>
        <taxon>Archelosauria</taxon>
        <taxon>Archosauria</taxon>
        <taxon>Dinosauria</taxon>
        <taxon>Saurischia</taxon>
        <taxon>Theropoda</taxon>
        <taxon>Coelurosauria</taxon>
        <taxon>Aves</taxon>
        <taxon>Neognathae</taxon>
        <taxon>Galloanserae</taxon>
        <taxon>Anseriformes</taxon>
        <taxon>Anatidae</taxon>
        <taxon>Anatinae</taxon>
        <taxon>Anas</taxon>
    </lineage>
</organism>
<gene>
    <name evidence="1" type="ORF">Anapl_02329</name>
</gene>
<keyword evidence="2" id="KW-1185">Reference proteome</keyword>
<sequence>MKVDIKDVCRVLEKEMEEKQANSSLLGGGGEGSKRAQFWKFHNVGAVQAATNLSSWLELKGLDDQSLHMQGAGGAPLAEVMAAAQAVEVRALLLLSSQTHLCPHALASFLAFATFSEISFHSNARNSSSGVNLAPDKLLCHVLTTPLVTSPSHLESYHPSVTAEQAVCKAKYTFRSSGERGVAIVQNPFPSYTAGFEGWQTSHAPRQICPSLFEKV</sequence>
<protein>
    <submittedName>
        <fullName evidence="1">Uncharacterized protein</fullName>
    </submittedName>
</protein>
<dbReference type="AlphaFoldDB" id="R0L6E1"/>
<name>R0L6E1_ANAPL</name>
<evidence type="ECO:0000313" key="1">
    <source>
        <dbReference type="EMBL" id="EOB01194.1"/>
    </source>
</evidence>